<dbReference type="InterPro" id="IPR002937">
    <property type="entry name" value="Amino_oxidase"/>
</dbReference>
<dbReference type="RefSeq" id="WP_077807561.1">
    <property type="nucleotide sequence ID" value="NZ_BJXS01000006.1"/>
</dbReference>
<reference evidence="1 2" key="1">
    <citation type="submission" date="2016-03" db="EMBL/GenBank/DDBJ databases">
        <title>Acetic acid bacteria sequencing.</title>
        <authorList>
            <person name="Brandt J."/>
            <person name="Jakob F."/>
            <person name="Vogel R.F."/>
        </authorList>
    </citation>
    <scope>NUCLEOTIDE SEQUENCE [LARGE SCALE GENOMIC DNA]</scope>
    <source>
        <strain evidence="1 2">NBRC 101099</strain>
    </source>
</reference>
<dbReference type="EMBL" id="CP014691">
    <property type="protein sequence ID" value="AQS88529.1"/>
    <property type="molecule type" value="Genomic_DNA"/>
</dbReference>
<dbReference type="Gene3D" id="3.50.50.60">
    <property type="entry name" value="FAD/NAD(P)-binding domain"/>
    <property type="match status" value="2"/>
</dbReference>
<dbReference type="STRING" id="320497.A0U93_11940"/>
<dbReference type="InterPro" id="IPR017830">
    <property type="entry name" value="SQase_HpnE"/>
</dbReference>
<evidence type="ECO:0000313" key="1">
    <source>
        <dbReference type="EMBL" id="AQS88529.1"/>
    </source>
</evidence>
<dbReference type="SUPFAM" id="SSF51905">
    <property type="entry name" value="FAD/NAD(P)-binding domain"/>
    <property type="match status" value="1"/>
</dbReference>
<dbReference type="AlphaFoldDB" id="A0A1U9KS39"/>
<keyword evidence="2" id="KW-1185">Reference proteome</keyword>
<dbReference type="PANTHER" id="PTHR42923:SF47">
    <property type="entry name" value="BLR3003 PROTEIN"/>
    <property type="match status" value="1"/>
</dbReference>
<dbReference type="GO" id="GO:0016491">
    <property type="term" value="F:oxidoreductase activity"/>
    <property type="evidence" value="ECO:0007669"/>
    <property type="project" value="InterPro"/>
</dbReference>
<dbReference type="Pfam" id="PF01593">
    <property type="entry name" value="Amino_oxidase"/>
    <property type="match status" value="1"/>
</dbReference>
<dbReference type="InterPro" id="IPR036188">
    <property type="entry name" value="FAD/NAD-bd_sf"/>
</dbReference>
<dbReference type="Proteomes" id="UP000188604">
    <property type="component" value="Chromosome"/>
</dbReference>
<organism evidence="1 2">
    <name type="scientific">Neoasaia chiangmaiensis</name>
    <dbReference type="NCBI Taxonomy" id="320497"/>
    <lineage>
        <taxon>Bacteria</taxon>
        <taxon>Pseudomonadati</taxon>
        <taxon>Pseudomonadota</taxon>
        <taxon>Alphaproteobacteria</taxon>
        <taxon>Acetobacterales</taxon>
        <taxon>Acetobacteraceae</taxon>
        <taxon>Neoasaia</taxon>
    </lineage>
</organism>
<dbReference type="NCBIfam" id="TIGR03467">
    <property type="entry name" value="HpnE"/>
    <property type="match status" value="1"/>
</dbReference>
<sequence length="428" mass="45524">MTHVHVIGGGLAGLSAAVELTGRARVTVYEAGPACGGRARSYFDRALGTRIDNGNHLLLSANDAAFRYLGLIGAEKSLKGPGKPVFPYFDLEADLAWTLRLSRGRIPFWALPGGARVPGMRLKELRSLFALLGARDETTVANCLVPGMLSRRLLEPFAVSALNTDCETGSAKLLGNVVRQSLARGGMACCPWYPEKGLSESFVDPAVAHLSVMQGEVRHGARVSGIETRGARVTAFALGAERIVVGSEDYVIFAAPGSVAGGVLSAHLSSFQVPDAFESIINVHFRLPFVPDIRGRVAEAGFVGVVGGITEWVFVKGDVLSVTVSAANRYAARDNEELKAMIWNEVRRVIGPVTVGGLPEAMPTARLVWEKRATFAATPAQDRRRPDAKTRFENLALAGDWTQTGLPSTIEGAIRSGVAAAHTLGLVS</sequence>
<protein>
    <submittedName>
        <fullName evidence="1">Uncharacterized protein</fullName>
    </submittedName>
</protein>
<evidence type="ECO:0000313" key="2">
    <source>
        <dbReference type="Proteomes" id="UP000188604"/>
    </source>
</evidence>
<dbReference type="OrthoDB" id="7849608at2"/>
<dbReference type="InterPro" id="IPR050464">
    <property type="entry name" value="Zeta_carotene_desat/Oxidored"/>
</dbReference>
<dbReference type="PANTHER" id="PTHR42923">
    <property type="entry name" value="PROTOPORPHYRINOGEN OXIDASE"/>
    <property type="match status" value="1"/>
</dbReference>
<dbReference type="KEGG" id="nch:A0U93_11940"/>
<name>A0A1U9KS39_9PROT</name>
<proteinExistence type="predicted"/>
<gene>
    <name evidence="1" type="ORF">A0U93_11940</name>
</gene>
<accession>A0A1U9KS39</accession>